<gene>
    <name evidence="3" type="ORF">SLEP1_g58794</name>
</gene>
<reference evidence="3 4" key="1">
    <citation type="journal article" date="2021" name="Commun. Biol.">
        <title>The genome of Shorea leprosula (Dipterocarpaceae) highlights the ecological relevance of drought in aseasonal tropical rainforests.</title>
        <authorList>
            <person name="Ng K.K.S."/>
            <person name="Kobayashi M.J."/>
            <person name="Fawcett J.A."/>
            <person name="Hatakeyama M."/>
            <person name="Paape T."/>
            <person name="Ng C.H."/>
            <person name="Ang C.C."/>
            <person name="Tnah L.H."/>
            <person name="Lee C.T."/>
            <person name="Nishiyama T."/>
            <person name="Sese J."/>
            <person name="O'Brien M.J."/>
            <person name="Copetti D."/>
            <person name="Mohd Noor M.I."/>
            <person name="Ong R.C."/>
            <person name="Putra M."/>
            <person name="Sireger I.Z."/>
            <person name="Indrioko S."/>
            <person name="Kosugi Y."/>
            <person name="Izuno A."/>
            <person name="Isagi Y."/>
            <person name="Lee S.L."/>
            <person name="Shimizu K.K."/>
        </authorList>
    </citation>
    <scope>NUCLEOTIDE SEQUENCE [LARGE SCALE GENOMIC DNA]</scope>
    <source>
        <strain evidence="3">214</strain>
    </source>
</reference>
<sequence length="653" mass="73395">MKEAIRMVLESIYDPEFPDTSHFRSGRGCHSVLRRIKEEWGISRWFLEFDIRKCFHTIDRHRLIPIFKEEIDDPKFFYPIQKVFSAGRLVGGEKGPYSVPHSVLLSALPGNIYLHKLDQEIGRIRQKYEIPIVQRIRSVLLRTGRIDDQENSGEEASFNAPQDNRAIIAGRGIQRKAAFHSLVSSWHTPPKSTPRLRGDQKMPFVFPPSSALAAFLNKPSSLLCAAFLIEAAGLTPRAEFYGRERCNQNWAMRDLFKYCKRKGLLIEQGGEAILVIRSERRLARKLAPFKTHYLIRICYARYADDLLLGIVGAVELLIEIQKRIAHFLQSGLNLLVGSAESTTIAARSTVEFPGTVIREVPPRTTPVQFFRELEKRLRVKHRIHITACHLRSAIHSKFRNLGDSIPIKQLTKGMSKTGSLLDGVQLAETLGTAGVRSPQVSVLWGTVKHIRQESRGISLLHSSGRSNAPSDVQQAVSRSGMSVRKLSLYTPAGRKAAGEGGGHWAGSISSEFPIQIEAPIKKILRRLRDRGIISRRRPWPIHVACLTNASDGDIVNWSAGIAISPLSYYRCRDNLYQVRTIVDHQIRWSAIFTLAHKHKSSARNIIPKYSKDSNIVNKEGGKTLAEFPNSIELGKLGPGQDPNNKEQTTTSLV</sequence>
<dbReference type="Proteomes" id="UP001054252">
    <property type="component" value="Unassembled WGS sequence"/>
</dbReference>
<organism evidence="3 4">
    <name type="scientific">Rubroshorea leprosula</name>
    <dbReference type="NCBI Taxonomy" id="152421"/>
    <lineage>
        <taxon>Eukaryota</taxon>
        <taxon>Viridiplantae</taxon>
        <taxon>Streptophyta</taxon>
        <taxon>Embryophyta</taxon>
        <taxon>Tracheophyta</taxon>
        <taxon>Spermatophyta</taxon>
        <taxon>Magnoliopsida</taxon>
        <taxon>eudicotyledons</taxon>
        <taxon>Gunneridae</taxon>
        <taxon>Pentapetalae</taxon>
        <taxon>rosids</taxon>
        <taxon>malvids</taxon>
        <taxon>Malvales</taxon>
        <taxon>Dipterocarpaceae</taxon>
        <taxon>Rubroshorea</taxon>
    </lineage>
</organism>
<dbReference type="GO" id="GO:0005739">
    <property type="term" value="C:mitochondrion"/>
    <property type="evidence" value="ECO:0007669"/>
    <property type="project" value="TreeGrafter"/>
</dbReference>
<feature type="compositionally biased region" description="Polar residues" evidence="1">
    <location>
        <begin position="641"/>
        <end position="653"/>
    </location>
</feature>
<name>A0AAV5MQX8_9ROSI</name>
<dbReference type="GO" id="GO:0090615">
    <property type="term" value="P:mitochondrial mRNA processing"/>
    <property type="evidence" value="ECO:0007669"/>
    <property type="project" value="TreeGrafter"/>
</dbReference>
<dbReference type="GO" id="GO:0006315">
    <property type="term" value="P:homing of group II introns"/>
    <property type="evidence" value="ECO:0007669"/>
    <property type="project" value="TreeGrafter"/>
</dbReference>
<dbReference type="InterPro" id="IPR024937">
    <property type="entry name" value="Domain_X"/>
</dbReference>
<protein>
    <recommendedName>
        <fullName evidence="2">Domain X domain-containing protein</fullName>
    </recommendedName>
</protein>
<feature type="region of interest" description="Disordered" evidence="1">
    <location>
        <begin position="633"/>
        <end position="653"/>
    </location>
</feature>
<dbReference type="EMBL" id="BPVZ01000631">
    <property type="protein sequence ID" value="GKV52205.1"/>
    <property type="molecule type" value="Genomic_DNA"/>
</dbReference>
<evidence type="ECO:0000256" key="1">
    <source>
        <dbReference type="SAM" id="MobiDB-lite"/>
    </source>
</evidence>
<accession>A0AAV5MQX8</accession>
<dbReference type="CDD" id="cd01651">
    <property type="entry name" value="RT_G2_intron"/>
    <property type="match status" value="1"/>
</dbReference>
<evidence type="ECO:0000313" key="4">
    <source>
        <dbReference type="Proteomes" id="UP001054252"/>
    </source>
</evidence>
<dbReference type="AlphaFoldDB" id="A0AAV5MQX8"/>
<dbReference type="GO" id="GO:0003964">
    <property type="term" value="F:RNA-directed DNA polymerase activity"/>
    <property type="evidence" value="ECO:0007669"/>
    <property type="project" value="TreeGrafter"/>
</dbReference>
<dbReference type="Pfam" id="PF01348">
    <property type="entry name" value="Intron_maturas2"/>
    <property type="match status" value="1"/>
</dbReference>
<evidence type="ECO:0000313" key="3">
    <source>
        <dbReference type="EMBL" id="GKV52205.1"/>
    </source>
</evidence>
<dbReference type="PANTHER" id="PTHR33642:SF5">
    <property type="entry name" value="MATURASE"/>
    <property type="match status" value="1"/>
</dbReference>
<proteinExistence type="predicted"/>
<keyword evidence="4" id="KW-1185">Reference proteome</keyword>
<comment type="caution">
    <text evidence="3">The sequence shown here is derived from an EMBL/GenBank/DDBJ whole genome shotgun (WGS) entry which is preliminary data.</text>
</comment>
<evidence type="ECO:0000259" key="2">
    <source>
        <dbReference type="Pfam" id="PF01348"/>
    </source>
</evidence>
<feature type="domain" description="Domain X" evidence="2">
    <location>
        <begin position="515"/>
        <end position="610"/>
    </location>
</feature>
<dbReference type="PANTHER" id="PTHR33642">
    <property type="entry name" value="COX1/OXI3 INTRON 1 PROTEIN-RELATED"/>
    <property type="match status" value="1"/>
</dbReference>